<dbReference type="Pfam" id="PF14215">
    <property type="entry name" value="bHLH-MYC_N"/>
    <property type="match status" value="1"/>
</dbReference>
<evidence type="ECO:0000313" key="9">
    <source>
        <dbReference type="EMBL" id="KAH7513651.1"/>
    </source>
</evidence>
<dbReference type="CDD" id="cd11449">
    <property type="entry name" value="bHLH_AtAIB_like"/>
    <property type="match status" value="1"/>
</dbReference>
<feature type="domain" description="BHLH" evidence="8">
    <location>
        <begin position="354"/>
        <end position="403"/>
    </location>
</feature>
<feature type="compositionally biased region" description="Low complexity" evidence="7">
    <location>
        <begin position="314"/>
        <end position="324"/>
    </location>
</feature>
<feature type="coiled-coil region" evidence="6">
    <location>
        <begin position="393"/>
        <end position="420"/>
    </location>
</feature>
<dbReference type="InterPro" id="IPR011598">
    <property type="entry name" value="bHLH_dom"/>
</dbReference>
<dbReference type="GO" id="GO:0046983">
    <property type="term" value="F:protein dimerization activity"/>
    <property type="evidence" value="ECO:0007669"/>
    <property type="project" value="InterPro"/>
</dbReference>
<dbReference type="PANTHER" id="PTHR11514">
    <property type="entry name" value="MYC"/>
    <property type="match status" value="1"/>
</dbReference>
<dbReference type="InterPro" id="IPR054502">
    <property type="entry name" value="bHLH-TF_ACT-like_plant"/>
</dbReference>
<accession>A0A978UFS0</accession>
<evidence type="ECO:0000256" key="7">
    <source>
        <dbReference type="SAM" id="MobiDB-lite"/>
    </source>
</evidence>
<gene>
    <name evidence="9" type="ORF">FEM48_Zijuj11G0003500</name>
</gene>
<dbReference type="OrthoDB" id="1926382at2759"/>
<feature type="region of interest" description="Disordered" evidence="7">
    <location>
        <begin position="307"/>
        <end position="364"/>
    </location>
</feature>
<dbReference type="GO" id="GO:0005634">
    <property type="term" value="C:nucleus"/>
    <property type="evidence" value="ECO:0007669"/>
    <property type="project" value="UniProtKB-SubCell"/>
</dbReference>
<keyword evidence="6" id="KW-0175">Coiled coil</keyword>
<evidence type="ECO:0000256" key="5">
    <source>
        <dbReference type="RuleBase" id="RU369104"/>
    </source>
</evidence>
<dbReference type="InterPro" id="IPR025610">
    <property type="entry name" value="MYC/MYB_N"/>
</dbReference>
<dbReference type="InterPro" id="IPR036638">
    <property type="entry name" value="HLH_DNA-bd_sf"/>
</dbReference>
<dbReference type="PROSITE" id="PS50888">
    <property type="entry name" value="BHLH"/>
    <property type="match status" value="1"/>
</dbReference>
<keyword evidence="2 5" id="KW-0805">Transcription regulation</keyword>
<keyword evidence="4 5" id="KW-0539">Nucleus</keyword>
<name>A0A978UFS0_ZIZJJ</name>
<evidence type="ECO:0000256" key="4">
    <source>
        <dbReference type="ARBA" id="ARBA00023242"/>
    </source>
</evidence>
<protein>
    <recommendedName>
        <fullName evidence="5">Transcription factor</fullName>
        <shortName evidence="5">bHLH transcription factor</shortName>
    </recommendedName>
    <alternativeName>
        <fullName evidence="5">Basic helix-loop-helix protein</fullName>
    </alternativeName>
</protein>
<evidence type="ECO:0000259" key="8">
    <source>
        <dbReference type="PROSITE" id="PS50888"/>
    </source>
</evidence>
<dbReference type="SUPFAM" id="SSF47459">
    <property type="entry name" value="HLH, helix-loop-helix DNA-binding domain"/>
    <property type="match status" value="1"/>
</dbReference>
<comment type="caution">
    <text evidence="9">The sequence shown here is derived from an EMBL/GenBank/DDBJ whole genome shotgun (WGS) entry which is preliminary data.</text>
</comment>
<dbReference type="GO" id="GO:0000976">
    <property type="term" value="F:transcription cis-regulatory region binding"/>
    <property type="evidence" value="ECO:0007669"/>
    <property type="project" value="TreeGrafter"/>
</dbReference>
<evidence type="ECO:0000256" key="6">
    <source>
        <dbReference type="SAM" id="Coils"/>
    </source>
</evidence>
<dbReference type="Pfam" id="PF22754">
    <property type="entry name" value="bHLH-TF_ACT-like_plant"/>
    <property type="match status" value="1"/>
</dbReference>
<organism evidence="9 10">
    <name type="scientific">Ziziphus jujuba var. spinosa</name>
    <dbReference type="NCBI Taxonomy" id="714518"/>
    <lineage>
        <taxon>Eukaryota</taxon>
        <taxon>Viridiplantae</taxon>
        <taxon>Streptophyta</taxon>
        <taxon>Embryophyta</taxon>
        <taxon>Tracheophyta</taxon>
        <taxon>Spermatophyta</taxon>
        <taxon>Magnoliopsida</taxon>
        <taxon>eudicotyledons</taxon>
        <taxon>Gunneridae</taxon>
        <taxon>Pentapetalae</taxon>
        <taxon>rosids</taxon>
        <taxon>fabids</taxon>
        <taxon>Rosales</taxon>
        <taxon>Rhamnaceae</taxon>
        <taxon>Paliureae</taxon>
        <taxon>Ziziphus</taxon>
    </lineage>
</organism>
<dbReference type="GO" id="GO:0003700">
    <property type="term" value="F:DNA-binding transcription factor activity"/>
    <property type="evidence" value="ECO:0007669"/>
    <property type="project" value="InterPro"/>
</dbReference>
<dbReference type="InterPro" id="IPR045084">
    <property type="entry name" value="AIB/MYC-like"/>
</dbReference>
<comment type="subcellular location">
    <subcellularLocation>
        <location evidence="1 5">Nucleus</location>
    </subcellularLocation>
</comment>
<dbReference type="AlphaFoldDB" id="A0A978UFS0"/>
<dbReference type="Proteomes" id="UP000813462">
    <property type="component" value="Unassembled WGS sequence"/>
</dbReference>
<evidence type="ECO:0000256" key="2">
    <source>
        <dbReference type="ARBA" id="ARBA00023015"/>
    </source>
</evidence>
<evidence type="ECO:0000256" key="1">
    <source>
        <dbReference type="ARBA" id="ARBA00004123"/>
    </source>
</evidence>
<dbReference type="Gene3D" id="4.10.280.10">
    <property type="entry name" value="Helix-loop-helix DNA-binding domain"/>
    <property type="match status" value="1"/>
</dbReference>
<sequence length="546" mass="60024">MEEIMSSCSSSTLMSAACQESIPPTIQNRLQFIVRSRPEWWVYSIFWQAYKDNSGRVTLSWCDGHFRGNNKDKSAAGHATMNRAVNEQQSKFGGVDLERKQRVMFSGELVESLFEENVDVERLEDSGGGDHVTDSEWFYTVSVTQSFGVGSGILGRAFSSRAFVWLAGAHQLQLYDCDRVKEARMHGIQTLVCIATPCGVIELGSCFTIKEDWSLIQLTKSLFGNSDINAANPPKRVGLDLHTNSLNLAPFLEIGTGRDHSGVIDQKEPTIMLHHHRHAHNLLENGITKKEAASAGVININPAAAVGGGGGGSSSDSGPSDSDGNFASPTRAAADNDNNRLKKRGRKPVACGRESPINHVEAERQRREKLNNRFYALRSVVPNVSKMDKASLLNDAVIYIKELKDKIKQLETKLEQQAAPAAAVASSQIQIQMGSGTSGVVDNRSSLWLPPPFSSSSCRSSSETNSLMEVDVRIVGSEAMIRVQCPDVNYPSARLMNALRDLEFQIYHVSISSVKDMMLHDVVVRVPMGFTCEEAMRNAILRLLHN</sequence>
<dbReference type="SMART" id="SM00353">
    <property type="entry name" value="HLH"/>
    <property type="match status" value="1"/>
</dbReference>
<evidence type="ECO:0000313" key="10">
    <source>
        <dbReference type="Proteomes" id="UP000813462"/>
    </source>
</evidence>
<reference evidence="9" key="1">
    <citation type="journal article" date="2021" name="Front. Plant Sci.">
        <title>Chromosome-Scale Genome Assembly for Chinese Sour Jujube and Insights Into Its Genome Evolution and Domestication Signature.</title>
        <authorList>
            <person name="Shen L.-Y."/>
            <person name="Luo H."/>
            <person name="Wang X.-L."/>
            <person name="Wang X.-M."/>
            <person name="Qiu X.-J."/>
            <person name="Liu H."/>
            <person name="Zhou S.-S."/>
            <person name="Jia K.-H."/>
            <person name="Nie S."/>
            <person name="Bao Y.-T."/>
            <person name="Zhang R.-G."/>
            <person name="Yun Q.-Z."/>
            <person name="Chai Y.-H."/>
            <person name="Lu J.-Y."/>
            <person name="Li Y."/>
            <person name="Zhao S.-W."/>
            <person name="Mao J.-F."/>
            <person name="Jia S.-G."/>
            <person name="Mao Y.-M."/>
        </authorList>
    </citation>
    <scope>NUCLEOTIDE SEQUENCE</scope>
    <source>
        <strain evidence="9">AT0</strain>
        <tissue evidence="9">Leaf</tissue>
    </source>
</reference>
<dbReference type="Pfam" id="PF00010">
    <property type="entry name" value="HLH"/>
    <property type="match status" value="1"/>
</dbReference>
<proteinExistence type="predicted"/>
<evidence type="ECO:0000256" key="3">
    <source>
        <dbReference type="ARBA" id="ARBA00023163"/>
    </source>
</evidence>
<keyword evidence="3 5" id="KW-0804">Transcription</keyword>
<dbReference type="PANTHER" id="PTHR11514:SF115">
    <property type="entry name" value="TRANSCRIPTION FACTOR"/>
    <property type="match status" value="1"/>
</dbReference>
<dbReference type="EMBL" id="JAEACU010000011">
    <property type="protein sequence ID" value="KAH7513651.1"/>
    <property type="molecule type" value="Genomic_DNA"/>
</dbReference>